<sequence>MPNDPAPEGPAGELQPGAPAWAAHALNLSAMWLTGGRCSWAPAADPRGAVSCAGPPGSSRGLRPLLPFQAVAPRGKLGRGGSGPREASARPCGWTAGPGERDGAPGDPTRPSLKGRLTWNWKSGCGPTPVRAAPGALIYAPEEHR</sequence>
<dbReference type="EMBL" id="JANPWB010000010">
    <property type="protein sequence ID" value="KAJ1144261.1"/>
    <property type="molecule type" value="Genomic_DNA"/>
</dbReference>
<comment type="caution">
    <text evidence="2">The sequence shown here is derived from an EMBL/GenBank/DDBJ whole genome shotgun (WGS) entry which is preliminary data.</text>
</comment>
<gene>
    <name evidence="2" type="ORF">NDU88_010562</name>
</gene>
<evidence type="ECO:0000313" key="3">
    <source>
        <dbReference type="Proteomes" id="UP001066276"/>
    </source>
</evidence>
<dbReference type="Proteomes" id="UP001066276">
    <property type="component" value="Chromosome 6"/>
</dbReference>
<accession>A0AAV7QUQ1</accession>
<proteinExistence type="predicted"/>
<protein>
    <submittedName>
        <fullName evidence="2">Uncharacterized protein</fullName>
    </submittedName>
</protein>
<feature type="region of interest" description="Disordered" evidence="1">
    <location>
        <begin position="73"/>
        <end position="120"/>
    </location>
</feature>
<evidence type="ECO:0000256" key="1">
    <source>
        <dbReference type="SAM" id="MobiDB-lite"/>
    </source>
</evidence>
<keyword evidence="3" id="KW-1185">Reference proteome</keyword>
<evidence type="ECO:0000313" key="2">
    <source>
        <dbReference type="EMBL" id="KAJ1144261.1"/>
    </source>
</evidence>
<reference evidence="2" key="1">
    <citation type="journal article" date="2022" name="bioRxiv">
        <title>Sequencing and chromosome-scale assembly of the giantPleurodeles waltlgenome.</title>
        <authorList>
            <person name="Brown T."/>
            <person name="Elewa A."/>
            <person name="Iarovenko S."/>
            <person name="Subramanian E."/>
            <person name="Araus A.J."/>
            <person name="Petzold A."/>
            <person name="Susuki M."/>
            <person name="Suzuki K.-i.T."/>
            <person name="Hayashi T."/>
            <person name="Toyoda A."/>
            <person name="Oliveira C."/>
            <person name="Osipova E."/>
            <person name="Leigh N.D."/>
            <person name="Simon A."/>
            <person name="Yun M.H."/>
        </authorList>
    </citation>
    <scope>NUCLEOTIDE SEQUENCE</scope>
    <source>
        <strain evidence="2">20211129_DDA</strain>
        <tissue evidence="2">Liver</tissue>
    </source>
</reference>
<name>A0AAV7QUQ1_PLEWA</name>
<feature type="region of interest" description="Disordered" evidence="1">
    <location>
        <begin position="44"/>
        <end position="63"/>
    </location>
</feature>
<dbReference type="AlphaFoldDB" id="A0AAV7QUQ1"/>
<organism evidence="2 3">
    <name type="scientific">Pleurodeles waltl</name>
    <name type="common">Iberian ribbed newt</name>
    <dbReference type="NCBI Taxonomy" id="8319"/>
    <lineage>
        <taxon>Eukaryota</taxon>
        <taxon>Metazoa</taxon>
        <taxon>Chordata</taxon>
        <taxon>Craniata</taxon>
        <taxon>Vertebrata</taxon>
        <taxon>Euteleostomi</taxon>
        <taxon>Amphibia</taxon>
        <taxon>Batrachia</taxon>
        <taxon>Caudata</taxon>
        <taxon>Salamandroidea</taxon>
        <taxon>Salamandridae</taxon>
        <taxon>Pleurodelinae</taxon>
        <taxon>Pleurodeles</taxon>
    </lineage>
</organism>